<name>A0A4V2G4S8_9BACT</name>
<evidence type="ECO:0000313" key="1">
    <source>
        <dbReference type="EMBL" id="RZU42016.1"/>
    </source>
</evidence>
<dbReference type="AlphaFoldDB" id="A0A4V2G4S8"/>
<protein>
    <submittedName>
        <fullName evidence="1">Uncharacterized protein</fullName>
    </submittedName>
</protein>
<sequence>MLLNPLLEYGKLVLGNPKRLLYLFVFFALLSAGVLDAKAQGNYEVQVYGSDTVAPKSTMVELHSNFTPKGSTSTDDGTYPTNHQLHETLEITQGLNSWSEVGFYLFTSWQDGHGVQWVGDHIRPRVRVPDSWHWPVGVSLSTEVGYQRSQYSPDTWTWEIRPIVDKSIGRWYLAVNPALERTWHGPDTSQGVGFAPGAKVGYDFSRKVSGGFEYYGNFGRVWSFSPLHDQQQQIFAVTDLNVSPKWELNFGVGMGSTASTDHLIVKAIVGRRFNWGKPSPVE</sequence>
<accession>A0A4V2G4S8</accession>
<gene>
    <name evidence="1" type="ORF">BDD14_3559</name>
</gene>
<proteinExistence type="predicted"/>
<reference evidence="1 2" key="1">
    <citation type="submission" date="2019-02" db="EMBL/GenBank/DDBJ databases">
        <title>Genomic Encyclopedia of Archaeal and Bacterial Type Strains, Phase II (KMG-II): from individual species to whole genera.</title>
        <authorList>
            <person name="Goeker M."/>
        </authorList>
    </citation>
    <scope>NUCLEOTIDE SEQUENCE [LARGE SCALE GENOMIC DNA]</scope>
    <source>
        <strain evidence="1 2">DSM 18101</strain>
    </source>
</reference>
<comment type="caution">
    <text evidence="1">The sequence shown here is derived from an EMBL/GenBank/DDBJ whole genome shotgun (WGS) entry which is preliminary data.</text>
</comment>
<dbReference type="Proteomes" id="UP000292958">
    <property type="component" value="Unassembled WGS sequence"/>
</dbReference>
<dbReference type="EMBL" id="SHKW01000001">
    <property type="protein sequence ID" value="RZU42016.1"/>
    <property type="molecule type" value="Genomic_DNA"/>
</dbReference>
<organism evidence="1 2">
    <name type="scientific">Edaphobacter modestus</name>
    <dbReference type="NCBI Taxonomy" id="388466"/>
    <lineage>
        <taxon>Bacteria</taxon>
        <taxon>Pseudomonadati</taxon>
        <taxon>Acidobacteriota</taxon>
        <taxon>Terriglobia</taxon>
        <taxon>Terriglobales</taxon>
        <taxon>Acidobacteriaceae</taxon>
        <taxon>Edaphobacter</taxon>
    </lineage>
</organism>
<evidence type="ECO:0000313" key="2">
    <source>
        <dbReference type="Proteomes" id="UP000292958"/>
    </source>
</evidence>
<keyword evidence="2" id="KW-1185">Reference proteome</keyword>